<protein>
    <recommendedName>
        <fullName evidence="10">Cytochrome b6-f complex subunit 6</fullName>
    </recommendedName>
    <alternativeName>
        <fullName evidence="10">Cytochrome b6-f complex subunit PetL</fullName>
    </alternativeName>
    <alternativeName>
        <fullName evidence="10">Cytochrome b6-f complex subunit VI</fullName>
    </alternativeName>
</protein>
<evidence type="ECO:0000256" key="7">
    <source>
        <dbReference type="ARBA" id="ARBA00023136"/>
    </source>
</evidence>
<evidence type="ECO:0000256" key="3">
    <source>
        <dbReference type="ARBA" id="ARBA00022692"/>
    </source>
</evidence>
<comment type="subcellular location">
    <subcellularLocation>
        <location evidence="1">Membrane</location>
        <topology evidence="1">Single-pass membrane protein</topology>
    </subcellularLocation>
    <subcellularLocation>
        <location evidence="10">Plastid</location>
        <location evidence="10">Chloroplast thylakoid membrane</location>
        <topology evidence="10">Single-pass membrane protein</topology>
    </subcellularLocation>
</comment>
<accession>A0A140HAB7</accession>
<dbReference type="GO" id="GO:0009535">
    <property type="term" value="C:chloroplast thylakoid membrane"/>
    <property type="evidence" value="ECO:0007669"/>
    <property type="project" value="UniProtKB-SubCell"/>
</dbReference>
<evidence type="ECO:0000256" key="2">
    <source>
        <dbReference type="ARBA" id="ARBA00022448"/>
    </source>
</evidence>
<evidence type="ECO:0000256" key="6">
    <source>
        <dbReference type="ARBA" id="ARBA00023078"/>
    </source>
</evidence>
<dbReference type="GO" id="GO:0015979">
    <property type="term" value="P:photosynthesis"/>
    <property type="evidence" value="ECO:0007669"/>
    <property type="project" value="UniProtKB-KW"/>
</dbReference>
<keyword evidence="11" id="KW-0934">Plastid</keyword>
<keyword evidence="7 10" id="KW-0472">Membrane</keyword>
<evidence type="ECO:0000256" key="1">
    <source>
        <dbReference type="ARBA" id="ARBA00004167"/>
    </source>
</evidence>
<keyword evidence="10" id="KW-0602">Photosynthesis</keyword>
<feature type="transmembrane region" description="Helical" evidence="10">
    <location>
        <begin position="6"/>
        <end position="25"/>
    </location>
</feature>
<dbReference type="AlphaFoldDB" id="A0A140HAB7"/>
<geneLocation type="chloroplast" evidence="11"/>
<dbReference type="Pfam" id="PF05115">
    <property type="entry name" value="PetL"/>
    <property type="match status" value="1"/>
</dbReference>
<evidence type="ECO:0000256" key="10">
    <source>
        <dbReference type="HAMAP-Rule" id="MF_00433"/>
    </source>
</evidence>
<comment type="similarity">
    <text evidence="10">Belongs to the PetL family.</text>
</comment>
<comment type="subunit">
    <text evidence="9 10">The 4 large subunits of the cytochrome b6-f complex are cytochrome b6, subunit IV (17 kDa polypeptide, PetD), cytochrome f and the Rieske protein, while the 4 small subunits are PetG, PetL, PetM and PetN. The complex functions as a dimer.</text>
</comment>
<reference evidence="11" key="1">
    <citation type="submission" date="2015-06" db="EMBL/GenBank/DDBJ databases">
        <title>Chloroplast phylogenomic data from the green algal order Sphaeropleales (Chlorophyceae, Chlorophyta) reveal complex patterns of sequence evolution.</title>
        <authorList>
            <person name="Fucikova K."/>
            <person name="Lewis P.O."/>
            <person name="Lewis L.A."/>
        </authorList>
    </citation>
    <scope>NUCLEOTIDE SEQUENCE</scope>
    <source>
        <strain evidence="11">SAG 43.81</strain>
    </source>
</reference>
<dbReference type="GO" id="GO:0009512">
    <property type="term" value="C:cytochrome b6f complex"/>
    <property type="evidence" value="ECO:0007669"/>
    <property type="project" value="InterPro"/>
</dbReference>
<evidence type="ECO:0000256" key="9">
    <source>
        <dbReference type="ARBA" id="ARBA00025834"/>
    </source>
</evidence>
<comment type="function">
    <text evidence="8 10">Component of the cytochrome b6-f complex, which mediates electron transfer between photosystem II (PSII) and photosystem I (PSI), cyclic electron flow around PSI, and state transitions. PetL is important for photoautotrophic growth as well as for electron transfer efficiency and stability of the cytochrome b6-f complex.</text>
</comment>
<keyword evidence="11" id="KW-0150">Chloroplast</keyword>
<sequence length="32" mass="3464">MLTITSYVGLLFAALGFTLALYYGLAKVVKLI</sequence>
<keyword evidence="6 10" id="KW-0793">Thylakoid</keyword>
<evidence type="ECO:0000313" key="11">
    <source>
        <dbReference type="EMBL" id="AMO01116.1"/>
    </source>
</evidence>
<keyword evidence="4 10" id="KW-0249">Electron transport</keyword>
<name>A0A140HAB7_9CHLO</name>
<dbReference type="EMBL" id="KT199252">
    <property type="protein sequence ID" value="AMO01116.1"/>
    <property type="molecule type" value="Genomic_DNA"/>
</dbReference>
<dbReference type="GeneID" id="27074093"/>
<organism evidence="11">
    <name type="scientific">Chlorotetraedron incus</name>
    <dbReference type="NCBI Taxonomy" id="162317"/>
    <lineage>
        <taxon>Eukaryota</taxon>
        <taxon>Viridiplantae</taxon>
        <taxon>Chlorophyta</taxon>
        <taxon>core chlorophytes</taxon>
        <taxon>Chlorophyceae</taxon>
        <taxon>CS clade</taxon>
        <taxon>Sphaeropleales</taxon>
        <taxon>Neochloridaceae</taxon>
        <taxon>Chlorotetraedron</taxon>
    </lineage>
</organism>
<dbReference type="GO" id="GO:0009055">
    <property type="term" value="F:electron transfer activity"/>
    <property type="evidence" value="ECO:0007669"/>
    <property type="project" value="InterPro"/>
</dbReference>
<evidence type="ECO:0000256" key="4">
    <source>
        <dbReference type="ARBA" id="ARBA00022982"/>
    </source>
</evidence>
<dbReference type="HAMAP" id="MF_00433">
    <property type="entry name" value="Cytb6_f_PetL"/>
    <property type="match status" value="1"/>
</dbReference>
<dbReference type="InterPro" id="IPR007802">
    <property type="entry name" value="Cyt_b6/f_cplx_su6"/>
</dbReference>
<keyword evidence="5 10" id="KW-1133">Transmembrane helix</keyword>
<dbReference type="RefSeq" id="YP_009238238.1">
    <property type="nucleotide sequence ID" value="NC_029673.1"/>
</dbReference>
<gene>
    <name evidence="10 11" type="primary">petL</name>
    <name evidence="11" type="ORF">VU22_32</name>
</gene>
<proteinExistence type="inferred from homology"/>
<keyword evidence="2 10" id="KW-0813">Transport</keyword>
<evidence type="ECO:0000256" key="5">
    <source>
        <dbReference type="ARBA" id="ARBA00022989"/>
    </source>
</evidence>
<evidence type="ECO:0000256" key="8">
    <source>
        <dbReference type="ARBA" id="ARBA00025197"/>
    </source>
</evidence>
<dbReference type="SUPFAM" id="SSF103436">
    <property type="entry name" value="PetL subunit of the cytochrome b6f complex"/>
    <property type="match status" value="1"/>
</dbReference>
<keyword evidence="3 10" id="KW-0812">Transmembrane</keyword>